<dbReference type="NCBIfam" id="NF005817">
    <property type="entry name" value="PRK07683.1"/>
    <property type="match status" value="1"/>
</dbReference>
<protein>
    <recommendedName>
        <fullName evidence="6">Aminotransferase</fullName>
        <ecNumber evidence="6">2.6.1.-</ecNumber>
    </recommendedName>
</protein>
<sequence>MEHLLNPLVKKVEISGIRKFYNLVSGNQNMISLTIGQPDFPTPDHIKTAAKQAIDDNYTVYTHNAGDIELRKAVSAYISGKYQLQYDPDQEIIVTSGASEAIDITFRTILTPGVEVILPGPVYPGYEPIIKMCGATPIYADITQTGFRMTADIIEELLTPNTRCIVLPYPSNPTGVTLTAEELQDIAALIKDKEIFILADEIYSELVYEKKHTSIASYLRQQTIVLNGLSKSHSMTGWRIGFLFAPAVIAQEILKVHQYNVTCASSVSQSAALAAVTDGYDDATPMKMEYAKRRDYVYNRLLDMNLTVIKPDGAFYFFIQLPEGFNTSLSFCLELVEKAGVAVVPGNAFSELGEGYFRLSYAYSMDTLIEAMNRMETFLSNKTK</sequence>
<feature type="domain" description="Aminotransferase class I/classII large" evidence="7">
    <location>
        <begin position="29"/>
        <end position="373"/>
    </location>
</feature>
<dbReference type="PANTHER" id="PTHR46383">
    <property type="entry name" value="ASPARTATE AMINOTRANSFERASE"/>
    <property type="match status" value="1"/>
</dbReference>
<keyword evidence="5" id="KW-0663">Pyridoxal phosphate</keyword>
<dbReference type="InterPro" id="IPR050596">
    <property type="entry name" value="AspAT/PAT-like"/>
</dbReference>
<accession>A0A974NQ13</accession>
<dbReference type="AlphaFoldDB" id="A0A974NQ13"/>
<dbReference type="FunFam" id="3.40.640.10:FF:000033">
    <property type="entry name" value="Aspartate aminotransferase"/>
    <property type="match status" value="1"/>
</dbReference>
<evidence type="ECO:0000256" key="3">
    <source>
        <dbReference type="ARBA" id="ARBA00022576"/>
    </source>
</evidence>
<evidence type="ECO:0000313" key="8">
    <source>
        <dbReference type="EMBL" id="QQT01717.1"/>
    </source>
</evidence>
<dbReference type="PANTHER" id="PTHR46383:SF4">
    <property type="entry name" value="AMINOTRANSFERASE"/>
    <property type="match status" value="1"/>
</dbReference>
<dbReference type="InterPro" id="IPR015424">
    <property type="entry name" value="PyrdxlP-dep_Trfase"/>
</dbReference>
<dbReference type="GO" id="GO:0006520">
    <property type="term" value="P:amino acid metabolic process"/>
    <property type="evidence" value="ECO:0007669"/>
    <property type="project" value="InterPro"/>
</dbReference>
<dbReference type="InterPro" id="IPR015421">
    <property type="entry name" value="PyrdxlP-dep_Trfase_major"/>
</dbReference>
<name>A0A974NQ13_PERPY</name>
<dbReference type="Gene3D" id="3.40.640.10">
    <property type="entry name" value="Type I PLP-dependent aspartate aminotransferase-like (Major domain)"/>
    <property type="match status" value="1"/>
</dbReference>
<evidence type="ECO:0000259" key="7">
    <source>
        <dbReference type="Pfam" id="PF00155"/>
    </source>
</evidence>
<keyword evidence="4 6" id="KW-0808">Transferase</keyword>
<organism evidence="8 9">
    <name type="scientific">Peribacillus psychrosaccharolyticus</name>
    <name type="common">Bacillus psychrosaccharolyticus</name>
    <dbReference type="NCBI Taxonomy" id="1407"/>
    <lineage>
        <taxon>Bacteria</taxon>
        <taxon>Bacillati</taxon>
        <taxon>Bacillota</taxon>
        <taxon>Bacilli</taxon>
        <taxon>Bacillales</taxon>
        <taxon>Bacillaceae</taxon>
        <taxon>Peribacillus</taxon>
    </lineage>
</organism>
<dbReference type="CDD" id="cd00609">
    <property type="entry name" value="AAT_like"/>
    <property type="match status" value="1"/>
</dbReference>
<gene>
    <name evidence="8" type="ORF">I6J18_07630</name>
</gene>
<dbReference type="KEGG" id="ppsr:I6J18_07630"/>
<dbReference type="InterPro" id="IPR015422">
    <property type="entry name" value="PyrdxlP-dep_Trfase_small"/>
</dbReference>
<dbReference type="EMBL" id="CP068053">
    <property type="protein sequence ID" value="QQT01717.1"/>
    <property type="molecule type" value="Genomic_DNA"/>
</dbReference>
<evidence type="ECO:0000256" key="1">
    <source>
        <dbReference type="ARBA" id="ARBA00001933"/>
    </source>
</evidence>
<comment type="similarity">
    <text evidence="2 6">Belongs to the class-I pyridoxal-phosphate-dependent aminotransferase family.</text>
</comment>
<dbReference type="GO" id="GO:0030170">
    <property type="term" value="F:pyridoxal phosphate binding"/>
    <property type="evidence" value="ECO:0007669"/>
    <property type="project" value="InterPro"/>
</dbReference>
<evidence type="ECO:0000256" key="6">
    <source>
        <dbReference type="RuleBase" id="RU000481"/>
    </source>
</evidence>
<dbReference type="SUPFAM" id="SSF53383">
    <property type="entry name" value="PLP-dependent transferases"/>
    <property type="match status" value="1"/>
</dbReference>
<dbReference type="GO" id="GO:0008483">
    <property type="term" value="F:transaminase activity"/>
    <property type="evidence" value="ECO:0007669"/>
    <property type="project" value="UniProtKB-KW"/>
</dbReference>
<evidence type="ECO:0000256" key="5">
    <source>
        <dbReference type="ARBA" id="ARBA00022898"/>
    </source>
</evidence>
<keyword evidence="9" id="KW-1185">Reference proteome</keyword>
<keyword evidence="3 6" id="KW-0032">Aminotransferase</keyword>
<dbReference type="InterPro" id="IPR004839">
    <property type="entry name" value="Aminotransferase_I/II_large"/>
</dbReference>
<evidence type="ECO:0000313" key="9">
    <source>
        <dbReference type="Proteomes" id="UP000595254"/>
    </source>
</evidence>
<dbReference type="Proteomes" id="UP000595254">
    <property type="component" value="Chromosome"/>
</dbReference>
<comment type="cofactor">
    <cofactor evidence="1 6">
        <name>pyridoxal 5'-phosphate</name>
        <dbReference type="ChEBI" id="CHEBI:597326"/>
    </cofactor>
</comment>
<dbReference type="Pfam" id="PF00155">
    <property type="entry name" value="Aminotran_1_2"/>
    <property type="match status" value="1"/>
</dbReference>
<dbReference type="InterPro" id="IPR004838">
    <property type="entry name" value="NHTrfase_class1_PyrdxlP-BS"/>
</dbReference>
<evidence type="ECO:0000256" key="4">
    <source>
        <dbReference type="ARBA" id="ARBA00022679"/>
    </source>
</evidence>
<dbReference type="Gene3D" id="3.90.1150.10">
    <property type="entry name" value="Aspartate Aminotransferase, domain 1"/>
    <property type="match status" value="1"/>
</dbReference>
<evidence type="ECO:0000256" key="2">
    <source>
        <dbReference type="ARBA" id="ARBA00007441"/>
    </source>
</evidence>
<proteinExistence type="inferred from homology"/>
<dbReference type="PROSITE" id="PS00105">
    <property type="entry name" value="AA_TRANSFER_CLASS_1"/>
    <property type="match status" value="1"/>
</dbReference>
<dbReference type="EC" id="2.6.1.-" evidence="6"/>
<dbReference type="RefSeq" id="WP_040375984.1">
    <property type="nucleotide sequence ID" value="NZ_CP068053.1"/>
</dbReference>
<reference evidence="8 9" key="1">
    <citation type="submission" date="2021-01" db="EMBL/GenBank/DDBJ databases">
        <title>FDA dAtabase for Regulatory Grade micrObial Sequences (FDA-ARGOS): Supporting development and validation of Infectious Disease Dx tests.</title>
        <authorList>
            <person name="Nelson B."/>
            <person name="Plummer A."/>
            <person name="Tallon L."/>
            <person name="Sadzewicz L."/>
            <person name="Zhao X."/>
            <person name="Boylan J."/>
            <person name="Ott S."/>
            <person name="Bowen H."/>
            <person name="Vavikolanu K."/>
            <person name="Mehta A."/>
            <person name="Aluvathingal J."/>
            <person name="Nadendla S."/>
            <person name="Myers T."/>
            <person name="Yan Y."/>
            <person name="Sichtig H."/>
        </authorList>
    </citation>
    <scope>NUCLEOTIDE SEQUENCE [LARGE SCALE GENOMIC DNA]</scope>
    <source>
        <strain evidence="8 9">FDAARGOS_1161</strain>
    </source>
</reference>